<evidence type="ECO:0000313" key="4">
    <source>
        <dbReference type="EMBL" id="CAL5229036.1"/>
    </source>
</evidence>
<evidence type="ECO:0000256" key="1">
    <source>
        <dbReference type="ARBA" id="ARBA00022630"/>
    </source>
</evidence>
<evidence type="ECO:0000313" key="5">
    <source>
        <dbReference type="Proteomes" id="UP001497392"/>
    </source>
</evidence>
<organism evidence="4 5">
    <name type="scientific">Coccomyxa viridis</name>
    <dbReference type="NCBI Taxonomy" id="1274662"/>
    <lineage>
        <taxon>Eukaryota</taxon>
        <taxon>Viridiplantae</taxon>
        <taxon>Chlorophyta</taxon>
        <taxon>core chlorophytes</taxon>
        <taxon>Trebouxiophyceae</taxon>
        <taxon>Trebouxiophyceae incertae sedis</taxon>
        <taxon>Coccomyxaceae</taxon>
        <taxon>Coccomyxa</taxon>
    </lineage>
</organism>
<keyword evidence="5" id="KW-1185">Reference proteome</keyword>
<keyword evidence="1" id="KW-0285">Flavoprotein</keyword>
<dbReference type="PANTHER" id="PTHR32332:SF31">
    <property type="entry name" value="2-NITROPROPANE DIOXYGENASE FAMILY, PUTATIVE (AFU_ORTHOLOGUE AFUA_2G09850)-RELATED"/>
    <property type="match status" value="1"/>
</dbReference>
<dbReference type="EMBL" id="CAXHTA020000019">
    <property type="protein sequence ID" value="CAL5229036.1"/>
    <property type="molecule type" value="Genomic_DNA"/>
</dbReference>
<keyword evidence="3" id="KW-0560">Oxidoreductase</keyword>
<dbReference type="SUPFAM" id="SSF51412">
    <property type="entry name" value="Inosine monophosphate dehydrogenase (IMPDH)"/>
    <property type="match status" value="2"/>
</dbReference>
<dbReference type="Pfam" id="PF03060">
    <property type="entry name" value="NMO"/>
    <property type="match status" value="2"/>
</dbReference>
<dbReference type="InterPro" id="IPR004136">
    <property type="entry name" value="NMO"/>
</dbReference>
<gene>
    <name evidence="4" type="primary">g12284</name>
    <name evidence="4" type="ORF">VP750_LOCUS10942</name>
</gene>
<accession>A0ABP1G9Z7</accession>
<evidence type="ECO:0000256" key="2">
    <source>
        <dbReference type="ARBA" id="ARBA00022643"/>
    </source>
</evidence>
<keyword evidence="2" id="KW-0288">FMN</keyword>
<dbReference type="Gene3D" id="3.20.20.70">
    <property type="entry name" value="Aldolase class I"/>
    <property type="match status" value="2"/>
</dbReference>
<dbReference type="InterPro" id="IPR013785">
    <property type="entry name" value="Aldolase_TIM"/>
</dbReference>
<sequence>MLGSRPCKEYNRALDMGGNHGHGRIGISLVGFKEDWLVEMAIALSPPAIILVVRDDATPSGSRLDNEPIRKIKEAGIPIMVMVQSVEEAVTAAELSASAVVAQSTETGGHGTAPSSALCLLADVVDALKAKGFDEVAVLAAGGIEDGRQVAAAFALGAAGAVMGNTFSMSHGTVALAEEEQQKALKKKLAKGQEKGDLDVAPVYESSEAGESLSNMILPLTPWCKFEALKSLWVPIISAPVAGVSGAEFASSVANGGGMGFLGSGFAKDKEALHREYNRALELGGDYGHRRIGIALDVFTADWLLEMTIALSPPAIWITFGDCTEAISRIKDARIPIMVTVQSVEEAVKAAALGASAIVAEGIESEGQGCGSTSTLCLVPGVIDALQEKGFDKVAVLAAGGIANGGQVAAALTLGAQGVVMDSGFAATRERMLSPQKKQQDPAAKGADMKQTRLHDELCATDLPAGVDALVIGDQSSMKHGIAALVEEEQQNAHQKESPKSQREGNLDIAPVCSGAGVEQVDSAEVVVKSVWKAACSRMEDTFNAHVTPTYGMCGFSGPDSDNDSDIYCD</sequence>
<dbReference type="CDD" id="cd04730">
    <property type="entry name" value="NPD_like"/>
    <property type="match status" value="1"/>
</dbReference>
<reference evidence="4 5" key="1">
    <citation type="submission" date="2024-06" db="EMBL/GenBank/DDBJ databases">
        <authorList>
            <person name="Kraege A."/>
            <person name="Thomma B."/>
        </authorList>
    </citation>
    <scope>NUCLEOTIDE SEQUENCE [LARGE SCALE GENOMIC DNA]</scope>
</reference>
<dbReference type="PANTHER" id="PTHR32332">
    <property type="entry name" value="2-NITROPROPANE DIOXYGENASE"/>
    <property type="match status" value="1"/>
</dbReference>
<proteinExistence type="predicted"/>
<comment type="caution">
    <text evidence="4">The sequence shown here is derived from an EMBL/GenBank/DDBJ whole genome shotgun (WGS) entry which is preliminary data.</text>
</comment>
<evidence type="ECO:0000256" key="3">
    <source>
        <dbReference type="ARBA" id="ARBA00023002"/>
    </source>
</evidence>
<dbReference type="Proteomes" id="UP001497392">
    <property type="component" value="Unassembled WGS sequence"/>
</dbReference>
<name>A0ABP1G9Z7_9CHLO</name>
<protein>
    <submittedName>
        <fullName evidence="4">G12284 protein</fullName>
    </submittedName>
</protein>